<dbReference type="GeneID" id="112213034"/>
<gene>
    <name evidence="3" type="primary">LOC112213034</name>
</gene>
<evidence type="ECO:0000313" key="3">
    <source>
        <dbReference type="RefSeq" id="XP_033177292.1"/>
    </source>
</evidence>
<sequence length="322" mass="36578">MEAREKSTEWALLFPLKAGLFAMKSSLSSKSVHREKEQIAKKNQLLKSRIRRGSSLSDLDKLQCKPVLPDVIRSTEKCSESLPHSPALSRANLQLGNLYVRDSIGDLMNMKRYGASTWSVRSESLIAKVVPLSTVTPRHSPPMEKSMEDLEDEMQDDFHVSDKPLTCAQRTQRLSKLIKKHRRIMVFSPRSLKRDLLRLKTSESGLQDAGLLEVDNVAMPEYQLLDRLILRKTICVSTSVLQHSALHYFTPALQYFSTSLPQHFSTSVLHYLSASHFSTSTPVLQLQYLNFSTLVLCCFAALILWYFGVLMLWCFDVLVLSV</sequence>
<dbReference type="OrthoDB" id="7314963at2759"/>
<accession>A0A6P8LF38</accession>
<protein>
    <submittedName>
        <fullName evidence="3">Uncharacterized protein LOC112213034</fullName>
    </submittedName>
</protein>
<evidence type="ECO:0000313" key="2">
    <source>
        <dbReference type="Proteomes" id="UP000515180"/>
    </source>
</evidence>
<reference evidence="3" key="1">
    <citation type="submission" date="2025-08" db="UniProtKB">
        <authorList>
            <consortium name="RefSeq"/>
        </authorList>
    </citation>
    <scope>IDENTIFICATION</scope>
</reference>
<name>A0A6P8LF38_BOMIM</name>
<keyword evidence="2" id="KW-1185">Reference proteome</keyword>
<dbReference type="Proteomes" id="UP000515180">
    <property type="component" value="Unplaced"/>
</dbReference>
<dbReference type="AlphaFoldDB" id="A0A6P8LF38"/>
<keyword evidence="1" id="KW-0812">Transmembrane</keyword>
<proteinExistence type="predicted"/>
<feature type="transmembrane region" description="Helical" evidence="1">
    <location>
        <begin position="288"/>
        <end position="315"/>
    </location>
</feature>
<dbReference type="RefSeq" id="XP_033177292.1">
    <property type="nucleotide sequence ID" value="XM_033321401.1"/>
</dbReference>
<organism evidence="2 3">
    <name type="scientific">Bombus impatiens</name>
    <name type="common">Bumblebee</name>
    <dbReference type="NCBI Taxonomy" id="132113"/>
    <lineage>
        <taxon>Eukaryota</taxon>
        <taxon>Metazoa</taxon>
        <taxon>Ecdysozoa</taxon>
        <taxon>Arthropoda</taxon>
        <taxon>Hexapoda</taxon>
        <taxon>Insecta</taxon>
        <taxon>Pterygota</taxon>
        <taxon>Neoptera</taxon>
        <taxon>Endopterygota</taxon>
        <taxon>Hymenoptera</taxon>
        <taxon>Apocrita</taxon>
        <taxon>Aculeata</taxon>
        <taxon>Apoidea</taxon>
        <taxon>Anthophila</taxon>
        <taxon>Apidae</taxon>
        <taxon>Bombus</taxon>
        <taxon>Pyrobombus</taxon>
    </lineage>
</organism>
<evidence type="ECO:0000256" key="1">
    <source>
        <dbReference type="SAM" id="Phobius"/>
    </source>
</evidence>
<keyword evidence="1" id="KW-0472">Membrane</keyword>
<keyword evidence="1" id="KW-1133">Transmembrane helix</keyword>